<dbReference type="Pfam" id="PF05462">
    <property type="entry name" value="Dicty_CAR"/>
    <property type="match status" value="1"/>
</dbReference>
<evidence type="ECO:0000313" key="6">
    <source>
        <dbReference type="EMBL" id="KAL2888185.1"/>
    </source>
</evidence>
<keyword evidence="4 5" id="KW-0472">Membrane</keyword>
<evidence type="ECO:0000256" key="5">
    <source>
        <dbReference type="SAM" id="Phobius"/>
    </source>
</evidence>
<feature type="transmembrane region" description="Helical" evidence="5">
    <location>
        <begin position="209"/>
        <end position="229"/>
    </location>
</feature>
<evidence type="ECO:0000256" key="1">
    <source>
        <dbReference type="ARBA" id="ARBA00004141"/>
    </source>
</evidence>
<feature type="transmembrane region" description="Helical" evidence="5">
    <location>
        <begin position="168"/>
        <end position="189"/>
    </location>
</feature>
<comment type="subcellular location">
    <subcellularLocation>
        <location evidence="1">Membrane</location>
        <topology evidence="1">Multi-pass membrane protein</topology>
    </subcellularLocation>
</comment>
<reference evidence="6 7" key="1">
    <citation type="submission" date="2020-05" db="EMBL/GenBank/DDBJ databases">
        <title>Ceratocystis lukuohia genome.</title>
        <authorList>
            <person name="Harrington T.C."/>
            <person name="Kim K."/>
            <person name="Mayers C.G."/>
        </authorList>
    </citation>
    <scope>NUCLEOTIDE SEQUENCE [LARGE SCALE GENOMIC DNA]</scope>
    <source>
        <strain evidence="6 7">C4212</strain>
    </source>
</reference>
<name>A0ABR4MIX0_9PEZI</name>
<dbReference type="Gene3D" id="1.20.1070.10">
    <property type="entry name" value="Rhodopsin 7-helix transmembrane proteins"/>
    <property type="match status" value="2"/>
</dbReference>
<gene>
    <name evidence="6" type="ORF">HOO65_040522</name>
</gene>
<dbReference type="PANTHER" id="PTHR23112:SF22">
    <property type="entry name" value="G-PROTEIN COUPLED RECEPTOR"/>
    <property type="match status" value="1"/>
</dbReference>
<dbReference type="GeneID" id="98118298"/>
<dbReference type="EMBL" id="JABSNW010000004">
    <property type="protein sequence ID" value="KAL2888185.1"/>
    <property type="molecule type" value="Genomic_DNA"/>
</dbReference>
<protein>
    <submittedName>
        <fullName evidence="6">G-protein coupled receptor protein</fullName>
    </submittedName>
</protein>
<keyword evidence="6" id="KW-0675">Receptor</keyword>
<accession>A0ABR4MIX0</accession>
<dbReference type="RefSeq" id="XP_070859365.1">
    <property type="nucleotide sequence ID" value="XM_071002907.1"/>
</dbReference>
<feature type="transmembrane region" description="Helical" evidence="5">
    <location>
        <begin position="23"/>
        <end position="43"/>
    </location>
</feature>
<evidence type="ECO:0000313" key="7">
    <source>
        <dbReference type="Proteomes" id="UP001610728"/>
    </source>
</evidence>
<dbReference type="Proteomes" id="UP001610728">
    <property type="component" value="Unassembled WGS sequence"/>
</dbReference>
<keyword evidence="3 5" id="KW-1133">Transmembrane helix</keyword>
<sequence>MAVNVHLTFYNHFGDRKLRSMEIPYILLCYGIPFIPALTLLFIRNDGDLPYGDATLWCWLTPDWDLYRIVLFYAPVCLPPGFAIEDFEEIHNTLSAYSITIDATEVPSSVQTVPLEPGNHTPAVVVAADPNLGNLHHLMPHVIRHWPRRHSRATTSERLHAHDANKAAWSYAKCAILFFAAMLITWIPSSANRVYSFIHKNRTSAPLEFMSAFVLPLQGFWNFFIYAVFSWRAFKELWEDFKSSSRFFTGGGTERVQLWKGVSIHPVDIRGGHADSATELATHGAS</sequence>
<evidence type="ECO:0000256" key="2">
    <source>
        <dbReference type="ARBA" id="ARBA00022692"/>
    </source>
</evidence>
<comment type="caution">
    <text evidence="6">The sequence shown here is derived from an EMBL/GenBank/DDBJ whole genome shotgun (WGS) entry which is preliminary data.</text>
</comment>
<organism evidence="6 7">
    <name type="scientific">Ceratocystis lukuohia</name>
    <dbReference type="NCBI Taxonomy" id="2019550"/>
    <lineage>
        <taxon>Eukaryota</taxon>
        <taxon>Fungi</taxon>
        <taxon>Dikarya</taxon>
        <taxon>Ascomycota</taxon>
        <taxon>Pezizomycotina</taxon>
        <taxon>Sordariomycetes</taxon>
        <taxon>Hypocreomycetidae</taxon>
        <taxon>Microascales</taxon>
        <taxon>Ceratocystidaceae</taxon>
        <taxon>Ceratocystis</taxon>
    </lineage>
</organism>
<keyword evidence="7" id="KW-1185">Reference proteome</keyword>
<keyword evidence="2 5" id="KW-0812">Transmembrane</keyword>
<dbReference type="PANTHER" id="PTHR23112">
    <property type="entry name" value="G PROTEIN-COUPLED RECEPTOR 157-RELATED"/>
    <property type="match status" value="1"/>
</dbReference>
<evidence type="ECO:0000256" key="3">
    <source>
        <dbReference type="ARBA" id="ARBA00022989"/>
    </source>
</evidence>
<proteinExistence type="predicted"/>
<evidence type="ECO:0000256" key="4">
    <source>
        <dbReference type="ARBA" id="ARBA00023136"/>
    </source>
</evidence>